<evidence type="ECO:0000313" key="1">
    <source>
        <dbReference type="EMBL" id="KAJ1642533.1"/>
    </source>
</evidence>
<dbReference type="EMBL" id="JANBOH010000383">
    <property type="protein sequence ID" value="KAJ1642533.1"/>
    <property type="molecule type" value="Genomic_DNA"/>
</dbReference>
<dbReference type="Proteomes" id="UP001145021">
    <property type="component" value="Unassembled WGS sequence"/>
</dbReference>
<protein>
    <submittedName>
        <fullName evidence="1">Uncharacterized protein</fullName>
    </submittedName>
</protein>
<keyword evidence="2" id="KW-1185">Reference proteome</keyword>
<sequence>MQTKYIALAAAIGQATATLDMITGRPISEALFGLTPDQVKKVDSIVARVEQEAQSAVIGAYTNAAKTVGKIVADINKNAGPAVNDAAAALNKALTPDVKQKLKKAISTVVDSTLNALL</sequence>
<dbReference type="AlphaFoldDB" id="A0A9W8CGS7"/>
<accession>A0A9W8CGS7</accession>
<proteinExistence type="predicted"/>
<organism evidence="1 2">
    <name type="scientific">Coemansia asiatica</name>
    <dbReference type="NCBI Taxonomy" id="1052880"/>
    <lineage>
        <taxon>Eukaryota</taxon>
        <taxon>Fungi</taxon>
        <taxon>Fungi incertae sedis</taxon>
        <taxon>Zoopagomycota</taxon>
        <taxon>Kickxellomycotina</taxon>
        <taxon>Kickxellomycetes</taxon>
        <taxon>Kickxellales</taxon>
        <taxon>Kickxellaceae</taxon>
        <taxon>Coemansia</taxon>
    </lineage>
</organism>
<name>A0A9W8CGS7_9FUNG</name>
<reference evidence="1" key="1">
    <citation type="submission" date="2022-07" db="EMBL/GenBank/DDBJ databases">
        <title>Phylogenomic reconstructions and comparative analyses of Kickxellomycotina fungi.</title>
        <authorList>
            <person name="Reynolds N.K."/>
            <person name="Stajich J.E."/>
            <person name="Barry K."/>
            <person name="Grigoriev I.V."/>
            <person name="Crous P."/>
            <person name="Smith M.E."/>
        </authorList>
    </citation>
    <scope>NUCLEOTIDE SEQUENCE</scope>
    <source>
        <strain evidence="1">NBRC 105413</strain>
    </source>
</reference>
<comment type="caution">
    <text evidence="1">The sequence shown here is derived from an EMBL/GenBank/DDBJ whole genome shotgun (WGS) entry which is preliminary data.</text>
</comment>
<gene>
    <name evidence="1" type="ORF">LPJ64_005626</name>
</gene>
<evidence type="ECO:0000313" key="2">
    <source>
        <dbReference type="Proteomes" id="UP001145021"/>
    </source>
</evidence>